<dbReference type="SUPFAM" id="SSF52833">
    <property type="entry name" value="Thioredoxin-like"/>
    <property type="match status" value="1"/>
</dbReference>
<dbReference type="Gene3D" id="1.20.1050.10">
    <property type="match status" value="1"/>
</dbReference>
<dbReference type="Pfam" id="PF13409">
    <property type="entry name" value="GST_N_2"/>
    <property type="match status" value="1"/>
</dbReference>
<evidence type="ECO:0000313" key="2">
    <source>
        <dbReference type="EMBL" id="ATG48855.1"/>
    </source>
</evidence>
<dbReference type="PANTHER" id="PTHR44051:SF8">
    <property type="entry name" value="GLUTATHIONE S-TRANSFERASE GSTA"/>
    <property type="match status" value="1"/>
</dbReference>
<dbReference type="PROSITE" id="PS50404">
    <property type="entry name" value="GST_NTER"/>
    <property type="match status" value="1"/>
</dbReference>
<name>A0A291GF70_9RHOB</name>
<dbReference type="EMBL" id="CP022196">
    <property type="protein sequence ID" value="ATG48855.1"/>
    <property type="molecule type" value="Genomic_DNA"/>
</dbReference>
<dbReference type="CDD" id="cd03057">
    <property type="entry name" value="GST_N_Beta"/>
    <property type="match status" value="1"/>
</dbReference>
<dbReference type="GO" id="GO:0016740">
    <property type="term" value="F:transferase activity"/>
    <property type="evidence" value="ECO:0007669"/>
    <property type="project" value="UniProtKB-KW"/>
</dbReference>
<dbReference type="Gene3D" id="3.40.30.10">
    <property type="entry name" value="Glutaredoxin"/>
    <property type="match status" value="1"/>
</dbReference>
<sequence>MSVSWTRVAQRLHARGCSALMATQEAFMKFYHSPGSCSEGILLLLEACGASYEVMPTDLKTGAHRDATYLALNPKGKVPALMLPDGTVLTEWPVIAYWLAKTYPEARLLPAGLAEEVAVMALTEHIVSGLHMRGSVFAMMPQKFVSDAAAQMELRRHGQEVVQTGFAMLARQLGDKDHLFGGFSIADAAAYYLISWKDRIGVEPPAMLESYYLRLKHRCLKP</sequence>
<organism evidence="2 3">
    <name type="scientific">Celeribacter ethanolicus</name>
    <dbReference type="NCBI Taxonomy" id="1758178"/>
    <lineage>
        <taxon>Bacteria</taxon>
        <taxon>Pseudomonadati</taxon>
        <taxon>Pseudomonadota</taxon>
        <taxon>Alphaproteobacteria</taxon>
        <taxon>Rhodobacterales</taxon>
        <taxon>Roseobacteraceae</taxon>
        <taxon>Celeribacter</taxon>
    </lineage>
</organism>
<dbReference type="PANTHER" id="PTHR44051">
    <property type="entry name" value="GLUTATHIONE S-TRANSFERASE-RELATED"/>
    <property type="match status" value="1"/>
</dbReference>
<accession>A0A291GF70</accession>
<dbReference type="AlphaFoldDB" id="A0A291GF70"/>
<dbReference type="SUPFAM" id="SSF47616">
    <property type="entry name" value="GST C-terminal domain-like"/>
    <property type="match status" value="1"/>
</dbReference>
<dbReference type="STRING" id="1758178.GCA_001550095_03015"/>
<dbReference type="Proteomes" id="UP000217935">
    <property type="component" value="Chromosome"/>
</dbReference>
<gene>
    <name evidence="2" type="ORF">CEW89_15520</name>
</gene>
<evidence type="ECO:0000313" key="3">
    <source>
        <dbReference type="Proteomes" id="UP000217935"/>
    </source>
</evidence>
<dbReference type="InterPro" id="IPR040079">
    <property type="entry name" value="Glutathione_S-Trfase"/>
</dbReference>
<dbReference type="KEGG" id="ceh:CEW89_15520"/>
<dbReference type="InterPro" id="IPR004045">
    <property type="entry name" value="Glutathione_S-Trfase_N"/>
</dbReference>
<evidence type="ECO:0000259" key="1">
    <source>
        <dbReference type="PROSITE" id="PS50404"/>
    </source>
</evidence>
<proteinExistence type="predicted"/>
<protein>
    <submittedName>
        <fullName evidence="2">Glutathione S-transferase</fullName>
    </submittedName>
</protein>
<dbReference type="SFLD" id="SFLDS00019">
    <property type="entry name" value="Glutathione_Transferase_(cytos"/>
    <property type="match status" value="1"/>
</dbReference>
<keyword evidence="3" id="KW-1185">Reference proteome</keyword>
<keyword evidence="2" id="KW-0808">Transferase</keyword>
<dbReference type="InterPro" id="IPR036282">
    <property type="entry name" value="Glutathione-S-Trfase_C_sf"/>
</dbReference>
<dbReference type="SFLD" id="SFLDG00358">
    <property type="entry name" value="Main_(cytGST)"/>
    <property type="match status" value="1"/>
</dbReference>
<reference evidence="2 3" key="1">
    <citation type="submission" date="2017-06" db="EMBL/GenBank/DDBJ databases">
        <title>Celeribacter sp. TSPH2 complete genome sequence.</title>
        <authorList>
            <person name="Woo J.-H."/>
            <person name="Kim H.-S."/>
        </authorList>
    </citation>
    <scope>NUCLEOTIDE SEQUENCE [LARGE SCALE GENOMIC DNA]</scope>
    <source>
        <strain evidence="2 3">TSPH2</strain>
    </source>
</reference>
<feature type="domain" description="GST N-terminal" evidence="1">
    <location>
        <begin position="25"/>
        <end position="107"/>
    </location>
</feature>
<dbReference type="InterPro" id="IPR036249">
    <property type="entry name" value="Thioredoxin-like_sf"/>
</dbReference>